<dbReference type="InParanoid" id="A0A1X7TQ16"/>
<dbReference type="EnsemblMetazoa" id="Aqu2.1.17168_001">
    <property type="protein sequence ID" value="Aqu2.1.17168_001"/>
    <property type="gene ID" value="Aqu2.1.17168"/>
</dbReference>
<sequence>VDLCKIENGCRSEAGKPSVM</sequence>
<organism evidence="1">
    <name type="scientific">Amphimedon queenslandica</name>
    <name type="common">Sponge</name>
    <dbReference type="NCBI Taxonomy" id="400682"/>
    <lineage>
        <taxon>Eukaryota</taxon>
        <taxon>Metazoa</taxon>
        <taxon>Porifera</taxon>
        <taxon>Demospongiae</taxon>
        <taxon>Heteroscleromorpha</taxon>
        <taxon>Haplosclerida</taxon>
        <taxon>Niphatidae</taxon>
        <taxon>Amphimedon</taxon>
    </lineage>
</organism>
<protein>
    <submittedName>
        <fullName evidence="1">Uncharacterized protein</fullName>
    </submittedName>
</protein>
<evidence type="ECO:0000313" key="1">
    <source>
        <dbReference type="EnsemblMetazoa" id="Aqu2.1.17168_001"/>
    </source>
</evidence>
<accession>A0A1X7TQ16</accession>
<proteinExistence type="predicted"/>
<dbReference type="AlphaFoldDB" id="A0A1X7TQ16"/>
<reference evidence="1" key="1">
    <citation type="submission" date="2017-05" db="UniProtKB">
        <authorList>
            <consortium name="EnsemblMetazoa"/>
        </authorList>
    </citation>
    <scope>IDENTIFICATION</scope>
</reference>
<name>A0A1X7TQ16_AMPQE</name>